<dbReference type="Proteomes" id="UP000823773">
    <property type="component" value="Unassembled WGS sequence"/>
</dbReference>
<evidence type="ECO:0000313" key="2">
    <source>
        <dbReference type="Proteomes" id="UP000823773"/>
    </source>
</evidence>
<name>A0ACC5T3F8_ENSAD</name>
<accession>A0ACC5T3F8</accession>
<proteinExistence type="predicted"/>
<reference evidence="1" key="1">
    <citation type="submission" date="2021-03" db="EMBL/GenBank/DDBJ databases">
        <title>Genomic Encyclopedia of Type Strains, Phase IV (KMG-IV): sequencing the most valuable type-strain genomes for metagenomic binning, comparative biology and taxonomic classification.</title>
        <authorList>
            <person name="Goeker M."/>
        </authorList>
    </citation>
    <scope>NUCLEOTIDE SEQUENCE</scope>
    <source>
        <strain evidence="1">DSM 18131</strain>
    </source>
</reference>
<protein>
    <submittedName>
        <fullName evidence="1">Uncharacterized protein</fullName>
    </submittedName>
</protein>
<dbReference type="EMBL" id="JAGGJR010000012">
    <property type="protein sequence ID" value="MBP1875671.1"/>
    <property type="molecule type" value="Genomic_DNA"/>
</dbReference>
<evidence type="ECO:0000313" key="1">
    <source>
        <dbReference type="EMBL" id="MBP1875671.1"/>
    </source>
</evidence>
<keyword evidence="2" id="KW-1185">Reference proteome</keyword>
<organism evidence="1 2">
    <name type="scientific">Ensifer adhaerens</name>
    <name type="common">Sinorhizobium morelense</name>
    <dbReference type="NCBI Taxonomy" id="106592"/>
    <lineage>
        <taxon>Bacteria</taxon>
        <taxon>Pseudomonadati</taxon>
        <taxon>Pseudomonadota</taxon>
        <taxon>Alphaproteobacteria</taxon>
        <taxon>Hyphomicrobiales</taxon>
        <taxon>Rhizobiaceae</taxon>
        <taxon>Sinorhizobium/Ensifer group</taxon>
        <taxon>Ensifer</taxon>
    </lineage>
</organism>
<gene>
    <name evidence="1" type="ORF">J2Z19_005408</name>
</gene>
<sequence>MNTIPANRTDFPLDGNYVANVSIIFQYNPKVLLNDNNIGFCTKKEISGFESQARTPKAARQKAAAPAHRIGLADAPDAPSENEKSAVLPPRII</sequence>
<comment type="caution">
    <text evidence="1">The sequence shown here is derived from an EMBL/GenBank/DDBJ whole genome shotgun (WGS) entry which is preliminary data.</text>
</comment>